<keyword evidence="6 7" id="KW-0472">Membrane</keyword>
<evidence type="ECO:0000259" key="8">
    <source>
        <dbReference type="Pfam" id="PF04239"/>
    </source>
</evidence>
<evidence type="ECO:0000313" key="10">
    <source>
        <dbReference type="Proteomes" id="UP000823896"/>
    </source>
</evidence>
<evidence type="ECO:0000256" key="3">
    <source>
        <dbReference type="ARBA" id="ARBA00022475"/>
    </source>
</evidence>
<dbReference type="Gene3D" id="3.30.240.20">
    <property type="entry name" value="bsu07140 like domains"/>
    <property type="match status" value="2"/>
</dbReference>
<dbReference type="InterPro" id="IPR023090">
    <property type="entry name" value="UPF0702_alpha/beta_dom_sf"/>
</dbReference>
<comment type="caution">
    <text evidence="9">The sequence shown here is derived from an EMBL/GenBank/DDBJ whole genome shotgun (WGS) entry which is preliminary data.</text>
</comment>
<gene>
    <name evidence="9" type="ORF">H9702_09585</name>
</gene>
<keyword evidence="5 7" id="KW-1133">Transmembrane helix</keyword>
<feature type="transmembrane region" description="Helical" evidence="7">
    <location>
        <begin position="6"/>
        <end position="25"/>
    </location>
</feature>
<reference evidence="9" key="1">
    <citation type="journal article" date="2021" name="PeerJ">
        <title>Extensive microbial diversity within the chicken gut microbiome revealed by metagenomics and culture.</title>
        <authorList>
            <person name="Gilroy R."/>
            <person name="Ravi A."/>
            <person name="Getino M."/>
            <person name="Pursley I."/>
            <person name="Horton D.L."/>
            <person name="Alikhan N.F."/>
            <person name="Baker D."/>
            <person name="Gharbi K."/>
            <person name="Hall N."/>
            <person name="Watson M."/>
            <person name="Adriaenssens E.M."/>
            <person name="Foster-Nyarko E."/>
            <person name="Jarju S."/>
            <person name="Secka A."/>
            <person name="Antonio M."/>
            <person name="Oren A."/>
            <person name="Chaudhuri R.R."/>
            <person name="La Ragione R."/>
            <person name="Hildebrand F."/>
            <person name="Pallen M.J."/>
        </authorList>
    </citation>
    <scope>NUCLEOTIDE SEQUENCE</scope>
    <source>
        <strain evidence="9">CHK187-11901</strain>
    </source>
</reference>
<evidence type="ECO:0000256" key="2">
    <source>
        <dbReference type="ARBA" id="ARBA00006448"/>
    </source>
</evidence>
<protein>
    <submittedName>
        <fullName evidence="9">DUF421 domain-containing protein</fullName>
    </submittedName>
</protein>
<evidence type="ECO:0000256" key="5">
    <source>
        <dbReference type="ARBA" id="ARBA00022989"/>
    </source>
</evidence>
<dbReference type="Proteomes" id="UP000823896">
    <property type="component" value="Unassembled WGS sequence"/>
</dbReference>
<accession>A0A9D2SW68</accession>
<organism evidence="9 10">
    <name type="scientific">Candidatus Merdibacter merdavium</name>
    <dbReference type="NCBI Taxonomy" id="2838692"/>
    <lineage>
        <taxon>Bacteria</taxon>
        <taxon>Bacillati</taxon>
        <taxon>Bacillota</taxon>
        <taxon>Erysipelotrichia</taxon>
        <taxon>Erysipelotrichales</taxon>
        <taxon>Erysipelotrichaceae</taxon>
        <taxon>Merdibacter</taxon>
    </lineage>
</organism>
<evidence type="ECO:0000256" key="7">
    <source>
        <dbReference type="SAM" id="Phobius"/>
    </source>
</evidence>
<dbReference type="EMBL" id="DWWM01000057">
    <property type="protein sequence ID" value="HJC37362.1"/>
    <property type="molecule type" value="Genomic_DNA"/>
</dbReference>
<dbReference type="GO" id="GO:0005886">
    <property type="term" value="C:plasma membrane"/>
    <property type="evidence" value="ECO:0007669"/>
    <property type="project" value="UniProtKB-SubCell"/>
</dbReference>
<keyword evidence="4 7" id="KW-0812">Transmembrane</keyword>
<reference evidence="9" key="2">
    <citation type="submission" date="2021-04" db="EMBL/GenBank/DDBJ databases">
        <authorList>
            <person name="Gilroy R."/>
        </authorList>
    </citation>
    <scope>NUCLEOTIDE SEQUENCE</scope>
    <source>
        <strain evidence="9">CHK187-11901</strain>
    </source>
</reference>
<feature type="transmembrane region" description="Helical" evidence="7">
    <location>
        <begin position="62"/>
        <end position="84"/>
    </location>
</feature>
<keyword evidence="3" id="KW-1003">Cell membrane</keyword>
<feature type="domain" description="YetF C-terminal" evidence="8">
    <location>
        <begin position="85"/>
        <end position="202"/>
    </location>
</feature>
<evidence type="ECO:0000256" key="1">
    <source>
        <dbReference type="ARBA" id="ARBA00004651"/>
    </source>
</evidence>
<evidence type="ECO:0000313" key="9">
    <source>
        <dbReference type="EMBL" id="HJC37362.1"/>
    </source>
</evidence>
<dbReference type="PANTHER" id="PTHR34582:SF6">
    <property type="entry name" value="UPF0702 TRANSMEMBRANE PROTEIN YCAP"/>
    <property type="match status" value="1"/>
</dbReference>
<dbReference type="Pfam" id="PF04239">
    <property type="entry name" value="DUF421"/>
    <property type="match status" value="1"/>
</dbReference>
<proteinExistence type="inferred from homology"/>
<evidence type="ECO:0000256" key="6">
    <source>
        <dbReference type="ARBA" id="ARBA00023136"/>
    </source>
</evidence>
<comment type="similarity">
    <text evidence="2">Belongs to the UPF0702 family.</text>
</comment>
<sequence>MEEFAFYGSLILRCIIVYFVIIFALRVMGKREVGELSVFDVVIYLVMSELLAISITDVKVSIFRSLVPIAVLAALQIAISWILLKNKRIRDLFDGKAVIIIENGMIDQQVMRKERYSIDDLMAQLHDKDLSSPSEVAFAILENNGTLSILPKHSCQVLYPEPLISDGELNERVLKAVGRDEQWLRAQLKKKGVHAIQDVFLCLLQKNGLFIIRASRNKAGGKHAGRS</sequence>
<evidence type="ECO:0000256" key="4">
    <source>
        <dbReference type="ARBA" id="ARBA00022692"/>
    </source>
</evidence>
<dbReference type="PANTHER" id="PTHR34582">
    <property type="entry name" value="UPF0702 TRANSMEMBRANE PROTEIN YCAP"/>
    <property type="match status" value="1"/>
</dbReference>
<feature type="transmembrane region" description="Helical" evidence="7">
    <location>
        <begin position="37"/>
        <end position="56"/>
    </location>
</feature>
<comment type="subcellular location">
    <subcellularLocation>
        <location evidence="1">Cell membrane</location>
        <topology evidence="1">Multi-pass membrane protein</topology>
    </subcellularLocation>
</comment>
<dbReference type="AlphaFoldDB" id="A0A9D2SW68"/>
<dbReference type="InterPro" id="IPR007353">
    <property type="entry name" value="DUF421"/>
</dbReference>
<name>A0A9D2SW68_9FIRM</name>